<dbReference type="Proteomes" id="UP000193077">
    <property type="component" value="Unassembled WGS sequence"/>
</dbReference>
<dbReference type="AlphaFoldDB" id="A0A1Y5S457"/>
<evidence type="ECO:0000313" key="1">
    <source>
        <dbReference type="EMBL" id="SLN32276.1"/>
    </source>
</evidence>
<dbReference type="Pfam" id="PF10649">
    <property type="entry name" value="DUF2478"/>
    <property type="match status" value="1"/>
</dbReference>
<keyword evidence="2" id="KW-1185">Reference proteome</keyword>
<dbReference type="OrthoDB" id="5918880at2"/>
<dbReference type="RefSeq" id="WP_085796293.1">
    <property type="nucleotide sequence ID" value="NZ_FWFO01000001.1"/>
</dbReference>
<dbReference type="EMBL" id="FWFO01000001">
    <property type="protein sequence ID" value="SLN32276.1"/>
    <property type="molecule type" value="Genomic_DNA"/>
</dbReference>
<dbReference type="InterPro" id="IPR018912">
    <property type="entry name" value="DUF2478"/>
</dbReference>
<dbReference type="Gene3D" id="3.40.50.300">
    <property type="entry name" value="P-loop containing nucleotide triphosphate hydrolases"/>
    <property type="match status" value="1"/>
</dbReference>
<reference evidence="1 2" key="1">
    <citation type="submission" date="2017-03" db="EMBL/GenBank/DDBJ databases">
        <authorList>
            <person name="Afonso C.L."/>
            <person name="Miller P.J."/>
            <person name="Scott M.A."/>
            <person name="Spackman E."/>
            <person name="Goraichik I."/>
            <person name="Dimitrov K.M."/>
            <person name="Suarez D.L."/>
            <person name="Swayne D.E."/>
        </authorList>
    </citation>
    <scope>NUCLEOTIDE SEQUENCE [LARGE SCALE GENOMIC DNA]</scope>
    <source>
        <strain evidence="1 2">CECT 7639</strain>
    </source>
</reference>
<sequence length="174" mass="18563">MHLAYVTTTQRGETDRLLSAFAERLEAQGVSLAGVVQTNTECADNAKCDMDLRVLSGAGEVIRISQTLGAGSRGCRLDPAELERSVGLVSAALEEQPCLLIVNKFGKHEADGRGFRPIIGEALARNIPVLVGVNGLNEQRFVEFSDGVAEKLGADLDGMSEWLVRVAPKSIQAA</sequence>
<gene>
    <name evidence="1" type="ORF">TRL7639_01405</name>
</gene>
<proteinExistence type="predicted"/>
<dbReference type="InterPro" id="IPR027417">
    <property type="entry name" value="P-loop_NTPase"/>
</dbReference>
<organism evidence="1 2">
    <name type="scientific">Falsiruegeria litorea R37</name>
    <dbReference type="NCBI Taxonomy" id="1200284"/>
    <lineage>
        <taxon>Bacteria</taxon>
        <taxon>Pseudomonadati</taxon>
        <taxon>Pseudomonadota</taxon>
        <taxon>Alphaproteobacteria</taxon>
        <taxon>Rhodobacterales</taxon>
        <taxon>Roseobacteraceae</taxon>
        <taxon>Falsiruegeria</taxon>
    </lineage>
</organism>
<protein>
    <recommendedName>
        <fullName evidence="3">3-dehydroquinate dehydratase</fullName>
    </recommendedName>
</protein>
<evidence type="ECO:0008006" key="3">
    <source>
        <dbReference type="Google" id="ProtNLM"/>
    </source>
</evidence>
<accession>A0A1Y5S457</accession>
<name>A0A1Y5S457_9RHOB</name>
<evidence type="ECO:0000313" key="2">
    <source>
        <dbReference type="Proteomes" id="UP000193077"/>
    </source>
</evidence>